<dbReference type="EMBL" id="JAGRRH010000013">
    <property type="protein sequence ID" value="KAG7361700.1"/>
    <property type="molecule type" value="Genomic_DNA"/>
</dbReference>
<reference evidence="2" key="1">
    <citation type="journal article" date="2021" name="Sci. Rep.">
        <title>Diploid genomic architecture of Nitzschia inconspicua, an elite biomass production diatom.</title>
        <authorList>
            <person name="Oliver A."/>
            <person name="Podell S."/>
            <person name="Pinowska A."/>
            <person name="Traller J.C."/>
            <person name="Smith S.R."/>
            <person name="McClure R."/>
            <person name="Beliaev A."/>
            <person name="Bohutskyi P."/>
            <person name="Hill E.A."/>
            <person name="Rabines A."/>
            <person name="Zheng H."/>
            <person name="Allen L.Z."/>
            <person name="Kuo A."/>
            <person name="Grigoriev I.V."/>
            <person name="Allen A.E."/>
            <person name="Hazlebeck D."/>
            <person name="Allen E.E."/>
        </authorList>
    </citation>
    <scope>NUCLEOTIDE SEQUENCE</scope>
    <source>
        <strain evidence="2">Hildebrandi</strain>
    </source>
</reference>
<dbReference type="GO" id="GO:0005047">
    <property type="term" value="F:signal recognition particle binding"/>
    <property type="evidence" value="ECO:0007669"/>
    <property type="project" value="InterPro"/>
</dbReference>
<feature type="region of interest" description="Disordered" evidence="1">
    <location>
        <begin position="622"/>
        <end position="642"/>
    </location>
</feature>
<dbReference type="Pfam" id="PF16969">
    <property type="entry name" value="SRP68"/>
    <property type="match status" value="1"/>
</dbReference>
<feature type="region of interest" description="Disordered" evidence="1">
    <location>
        <begin position="52"/>
        <end position="91"/>
    </location>
</feature>
<dbReference type="PANTHER" id="PTHR12860">
    <property type="entry name" value="SIGNAL RECOGNITION PARTICLE 68 KDA PROTEIN"/>
    <property type="match status" value="1"/>
</dbReference>
<dbReference type="InterPro" id="IPR026258">
    <property type="entry name" value="SRP68"/>
</dbReference>
<dbReference type="GO" id="GO:0006614">
    <property type="term" value="P:SRP-dependent cotranslational protein targeting to membrane"/>
    <property type="evidence" value="ECO:0007669"/>
    <property type="project" value="InterPro"/>
</dbReference>
<sequence>MFHLDIHAWIEAQQTSHGVRHDDYAQYHAYCTRRLARLSHEKEAKQYLVHSNKFASPRPDAASSTENNANQNSKSDKESKKKKKSSGSRHAFCTRSHDTFALVKEDENGDPVGGGAPVPHVNILWYLLVSAERCWAHSNQLQKSGTAKRQQVLKKLKRATEWAELLLKKAKVSADTASIKECEAYCAWMSANYAMEKFKYHDASQQFARAMTLCFDLSEEDSSLELSHEQLDGDNDQVENEAARRLERHDLFVTRAETVLRPLFRYCQYELKQAGEATMEEPRLRQSQNGESVNEASDDNAVIFRDQELVLESKQLRVLLLKLQSLDNETKDSSMDNETKFLTALSILDDALDVVHSLENGLAKLNSGPAVQAKLHQYALWKGYLQYTKTRKVMEHTESLLVSESEEGGSPMGPAEKAHVYDALLQHARSLLALPRPGQESSVSEDDEFALQVQANILRLRALKTFQMGWYYYTRLRKYAAAFALMEHSAHLCKRAQEEIAACDEDMPHCDEFLAELEGLPHQSAIAAIRAAHALQQRQHTRKLKSVGANDSSSAHLKPITTDRPLLLRLYDMDSGSPDAPIAELRPIPLPCKPVFYDLAYNYAIDPSNSIDAVEDFVREHTISRSSEEDDTNEAPDKGGTGGFFGWLTGN</sequence>
<dbReference type="AlphaFoldDB" id="A0A9K3LFW5"/>
<dbReference type="OrthoDB" id="10255118at2759"/>
<dbReference type="Proteomes" id="UP000693970">
    <property type="component" value="Unassembled WGS sequence"/>
</dbReference>
<gene>
    <name evidence="2" type="ORF">IV203_036801</name>
</gene>
<evidence type="ECO:0000313" key="3">
    <source>
        <dbReference type="Proteomes" id="UP000693970"/>
    </source>
</evidence>
<accession>A0A9K3LFW5</accession>
<dbReference type="GO" id="GO:0008312">
    <property type="term" value="F:7S RNA binding"/>
    <property type="evidence" value="ECO:0007669"/>
    <property type="project" value="InterPro"/>
</dbReference>
<protein>
    <submittedName>
        <fullName evidence="2">RNA-binding signal recognition particle 68</fullName>
    </submittedName>
</protein>
<dbReference type="GO" id="GO:0005786">
    <property type="term" value="C:signal recognition particle, endoplasmic reticulum targeting"/>
    <property type="evidence" value="ECO:0007669"/>
    <property type="project" value="InterPro"/>
</dbReference>
<dbReference type="GO" id="GO:0030942">
    <property type="term" value="F:endoplasmic reticulum signal peptide binding"/>
    <property type="evidence" value="ECO:0007669"/>
    <property type="project" value="InterPro"/>
</dbReference>
<evidence type="ECO:0000313" key="2">
    <source>
        <dbReference type="EMBL" id="KAG7361700.1"/>
    </source>
</evidence>
<feature type="compositionally biased region" description="Polar residues" evidence="1">
    <location>
        <begin position="62"/>
        <end position="72"/>
    </location>
</feature>
<keyword evidence="3" id="KW-1185">Reference proteome</keyword>
<comment type="caution">
    <text evidence="2">The sequence shown here is derived from an EMBL/GenBank/DDBJ whole genome shotgun (WGS) entry which is preliminary data.</text>
</comment>
<name>A0A9K3LFW5_9STRA</name>
<proteinExistence type="predicted"/>
<evidence type="ECO:0000256" key="1">
    <source>
        <dbReference type="SAM" id="MobiDB-lite"/>
    </source>
</evidence>
<reference evidence="2" key="2">
    <citation type="submission" date="2021-04" db="EMBL/GenBank/DDBJ databases">
        <authorList>
            <person name="Podell S."/>
        </authorList>
    </citation>
    <scope>NUCLEOTIDE SEQUENCE</scope>
    <source>
        <strain evidence="2">Hildebrandi</strain>
    </source>
</reference>
<dbReference type="PANTHER" id="PTHR12860:SF0">
    <property type="entry name" value="SIGNAL RECOGNITION PARTICLE SUBUNIT SRP68"/>
    <property type="match status" value="1"/>
</dbReference>
<organism evidence="2 3">
    <name type="scientific">Nitzschia inconspicua</name>
    <dbReference type="NCBI Taxonomy" id="303405"/>
    <lineage>
        <taxon>Eukaryota</taxon>
        <taxon>Sar</taxon>
        <taxon>Stramenopiles</taxon>
        <taxon>Ochrophyta</taxon>
        <taxon>Bacillariophyta</taxon>
        <taxon>Bacillariophyceae</taxon>
        <taxon>Bacillariophycidae</taxon>
        <taxon>Bacillariales</taxon>
        <taxon>Bacillariaceae</taxon>
        <taxon>Nitzschia</taxon>
    </lineage>
</organism>